<proteinExistence type="predicted"/>
<evidence type="ECO:0000313" key="2">
    <source>
        <dbReference type="EMBL" id="QPB07931.1"/>
    </source>
</evidence>
<dbReference type="GeneID" id="77946627"/>
<feature type="region of interest" description="Disordered" evidence="1">
    <location>
        <begin position="49"/>
        <end position="69"/>
    </location>
</feature>
<dbReference type="KEGG" id="vg:77946627"/>
<evidence type="ECO:0000256" key="1">
    <source>
        <dbReference type="SAM" id="MobiDB-lite"/>
    </source>
</evidence>
<evidence type="ECO:0000313" key="3">
    <source>
        <dbReference type="Proteomes" id="UP000663144"/>
    </source>
</evidence>
<reference evidence="2" key="1">
    <citation type="submission" date="2020-10" db="EMBL/GenBank/DDBJ databases">
        <title>The Isolation and Genome Sequence of a Novel Cyanophage S-H38 from the Yellow Sea, China.</title>
        <authorList>
            <person name="Jiang T."/>
        </authorList>
    </citation>
    <scope>NUCLEOTIDE SEQUENCE</scope>
</reference>
<dbReference type="EMBL" id="MW117965">
    <property type="protein sequence ID" value="QPB07931.1"/>
    <property type="molecule type" value="Genomic_DNA"/>
</dbReference>
<dbReference type="RefSeq" id="YP_010670422.1">
    <property type="nucleotide sequence ID" value="NC_070964.1"/>
</dbReference>
<keyword evidence="3" id="KW-1185">Reference proteome</keyword>
<organism evidence="2 3">
    <name type="scientific">Synechococcus phage S-H38</name>
    <dbReference type="NCBI Taxonomy" id="2783673"/>
    <lineage>
        <taxon>Viruses</taxon>
        <taxon>Duplodnaviria</taxon>
        <taxon>Heunggongvirae</taxon>
        <taxon>Uroviricota</taxon>
        <taxon>Caudoviricetes</taxon>
        <taxon>Pantevenvirales</taxon>
        <taxon>Kyanoviridae</taxon>
        <taxon>Yellowseavirus</taxon>
        <taxon>Yellowseavirus thirtyeight</taxon>
    </lineage>
</organism>
<sequence>MDKKDYEVVNEEDGSITIWFDMDSDVGLEINDFTDGNLQGRLAEYLSALPNAQTKDNHGEEPETDEIEG</sequence>
<accession>A0A873WJW3</accession>
<dbReference type="Proteomes" id="UP000663144">
    <property type="component" value="Segment"/>
</dbReference>
<name>A0A873WJW3_9CAUD</name>
<protein>
    <submittedName>
        <fullName evidence="2">Uncharacterized protein</fullName>
    </submittedName>
</protein>